<comment type="subcellular location">
    <subcellularLocation>
        <location evidence="2">Membrane</location>
    </subcellularLocation>
</comment>
<dbReference type="GO" id="GO:0004497">
    <property type="term" value="F:monooxygenase activity"/>
    <property type="evidence" value="ECO:0007669"/>
    <property type="project" value="UniProtKB-KW"/>
</dbReference>
<dbReference type="InterPro" id="IPR036396">
    <property type="entry name" value="Cyt_P450_sf"/>
</dbReference>
<dbReference type="GO" id="GO:0016020">
    <property type="term" value="C:membrane"/>
    <property type="evidence" value="ECO:0007669"/>
    <property type="project" value="UniProtKB-SubCell"/>
</dbReference>
<dbReference type="GO" id="GO:0016705">
    <property type="term" value="F:oxidoreductase activity, acting on paired donors, with incorporation or reduction of molecular oxygen"/>
    <property type="evidence" value="ECO:0007669"/>
    <property type="project" value="InterPro"/>
</dbReference>
<dbReference type="STRING" id="71717.A0A4Y7SGP9"/>
<reference evidence="13 14" key="1">
    <citation type="journal article" date="2019" name="Nat. Ecol. Evol.">
        <title>Megaphylogeny resolves global patterns of mushroom evolution.</title>
        <authorList>
            <person name="Varga T."/>
            <person name="Krizsan K."/>
            <person name="Foldi C."/>
            <person name="Dima B."/>
            <person name="Sanchez-Garcia M."/>
            <person name="Sanchez-Ramirez S."/>
            <person name="Szollosi G.J."/>
            <person name="Szarkandi J.G."/>
            <person name="Papp V."/>
            <person name="Albert L."/>
            <person name="Andreopoulos W."/>
            <person name="Angelini C."/>
            <person name="Antonin V."/>
            <person name="Barry K.W."/>
            <person name="Bougher N.L."/>
            <person name="Buchanan P."/>
            <person name="Buyck B."/>
            <person name="Bense V."/>
            <person name="Catcheside P."/>
            <person name="Chovatia M."/>
            <person name="Cooper J."/>
            <person name="Damon W."/>
            <person name="Desjardin D."/>
            <person name="Finy P."/>
            <person name="Geml J."/>
            <person name="Haridas S."/>
            <person name="Hughes K."/>
            <person name="Justo A."/>
            <person name="Karasinski D."/>
            <person name="Kautmanova I."/>
            <person name="Kiss B."/>
            <person name="Kocsube S."/>
            <person name="Kotiranta H."/>
            <person name="LaButti K.M."/>
            <person name="Lechner B.E."/>
            <person name="Liimatainen K."/>
            <person name="Lipzen A."/>
            <person name="Lukacs Z."/>
            <person name="Mihaltcheva S."/>
            <person name="Morgado L.N."/>
            <person name="Niskanen T."/>
            <person name="Noordeloos M.E."/>
            <person name="Ohm R.A."/>
            <person name="Ortiz-Santana B."/>
            <person name="Ovrebo C."/>
            <person name="Racz N."/>
            <person name="Riley R."/>
            <person name="Savchenko A."/>
            <person name="Shiryaev A."/>
            <person name="Soop K."/>
            <person name="Spirin V."/>
            <person name="Szebenyi C."/>
            <person name="Tomsovsky M."/>
            <person name="Tulloss R.E."/>
            <person name="Uehling J."/>
            <person name="Grigoriev I.V."/>
            <person name="Vagvolgyi C."/>
            <person name="Papp T."/>
            <person name="Martin F.M."/>
            <person name="Miettinen O."/>
            <person name="Hibbett D.S."/>
            <person name="Nagy L.G."/>
        </authorList>
    </citation>
    <scope>NUCLEOTIDE SEQUENCE [LARGE SCALE GENOMIC DNA]</scope>
    <source>
        <strain evidence="13 14">FP101781</strain>
    </source>
</reference>
<dbReference type="InterPro" id="IPR050121">
    <property type="entry name" value="Cytochrome_P450_monoxygenase"/>
</dbReference>
<evidence type="ECO:0000256" key="6">
    <source>
        <dbReference type="ARBA" id="ARBA00022692"/>
    </source>
</evidence>
<keyword evidence="7" id="KW-0479">Metal-binding</keyword>
<proteinExistence type="inferred from homology"/>
<evidence type="ECO:0008006" key="15">
    <source>
        <dbReference type="Google" id="ProtNLM"/>
    </source>
</evidence>
<dbReference type="InterPro" id="IPR001128">
    <property type="entry name" value="Cyt_P450"/>
</dbReference>
<dbReference type="Pfam" id="PF00067">
    <property type="entry name" value="p450"/>
    <property type="match status" value="1"/>
</dbReference>
<evidence type="ECO:0000256" key="2">
    <source>
        <dbReference type="ARBA" id="ARBA00004370"/>
    </source>
</evidence>
<dbReference type="OrthoDB" id="6692864at2759"/>
<evidence type="ECO:0000256" key="7">
    <source>
        <dbReference type="ARBA" id="ARBA00022723"/>
    </source>
</evidence>
<dbReference type="AlphaFoldDB" id="A0A4Y7SGP9"/>
<evidence type="ECO:0000256" key="8">
    <source>
        <dbReference type="ARBA" id="ARBA00022989"/>
    </source>
</evidence>
<sequence length="190" mass="21777">MPKGPIWDARRNRQLGKDREYHAVIDVRDLKVHAQLRRRWNEAFSSDPLKDYQETLTKRTQELCEHLEGQCKNAASGVAVVDLAKWISFFAFDFMGDMAFGGGFELMRDQDAQGIWEGMEKGLTNQSIIQHALWVAVMFQSIPFFSSGMRKVCSLRHGPSQTAYRNTSENQGPVLSLIRIERRSDEPELV</sequence>
<comment type="caution">
    <text evidence="13">The sequence shown here is derived from an EMBL/GenBank/DDBJ whole genome shotgun (WGS) entry which is preliminary data.</text>
</comment>
<comment type="pathway">
    <text evidence="3">Secondary metabolite biosynthesis; terpenoid biosynthesis.</text>
</comment>
<evidence type="ECO:0000313" key="14">
    <source>
        <dbReference type="Proteomes" id="UP000298030"/>
    </source>
</evidence>
<name>A0A4Y7SGP9_COPMI</name>
<dbReference type="EMBL" id="QPFP01000130">
    <property type="protein sequence ID" value="TEB20865.1"/>
    <property type="molecule type" value="Genomic_DNA"/>
</dbReference>
<evidence type="ECO:0000256" key="3">
    <source>
        <dbReference type="ARBA" id="ARBA00004721"/>
    </source>
</evidence>
<evidence type="ECO:0000256" key="12">
    <source>
        <dbReference type="ARBA" id="ARBA00023136"/>
    </source>
</evidence>
<gene>
    <name evidence="13" type="ORF">FA13DRAFT_200624</name>
</gene>
<evidence type="ECO:0000256" key="4">
    <source>
        <dbReference type="ARBA" id="ARBA00010617"/>
    </source>
</evidence>
<keyword evidence="8" id="KW-1133">Transmembrane helix</keyword>
<keyword evidence="14" id="KW-1185">Reference proteome</keyword>
<comment type="cofactor">
    <cofactor evidence="1">
        <name>heme</name>
        <dbReference type="ChEBI" id="CHEBI:30413"/>
    </cofactor>
</comment>
<keyword evidence="10" id="KW-0408">Iron</keyword>
<keyword evidence="5" id="KW-0349">Heme</keyword>
<evidence type="ECO:0000256" key="9">
    <source>
        <dbReference type="ARBA" id="ARBA00023002"/>
    </source>
</evidence>
<accession>A0A4Y7SGP9</accession>
<evidence type="ECO:0000256" key="10">
    <source>
        <dbReference type="ARBA" id="ARBA00023004"/>
    </source>
</evidence>
<dbReference type="GO" id="GO:0005506">
    <property type="term" value="F:iron ion binding"/>
    <property type="evidence" value="ECO:0007669"/>
    <property type="project" value="InterPro"/>
</dbReference>
<keyword evidence="12" id="KW-0472">Membrane</keyword>
<evidence type="ECO:0000256" key="1">
    <source>
        <dbReference type="ARBA" id="ARBA00001971"/>
    </source>
</evidence>
<evidence type="ECO:0000313" key="13">
    <source>
        <dbReference type="EMBL" id="TEB20865.1"/>
    </source>
</evidence>
<comment type="similarity">
    <text evidence="4">Belongs to the cytochrome P450 family.</text>
</comment>
<keyword evidence="6" id="KW-0812">Transmembrane</keyword>
<evidence type="ECO:0000256" key="5">
    <source>
        <dbReference type="ARBA" id="ARBA00022617"/>
    </source>
</evidence>
<protein>
    <recommendedName>
        <fullName evidence="15">Cytochrome P450</fullName>
    </recommendedName>
</protein>
<dbReference type="PANTHER" id="PTHR24305">
    <property type="entry name" value="CYTOCHROME P450"/>
    <property type="match status" value="1"/>
</dbReference>
<dbReference type="Gene3D" id="1.10.630.10">
    <property type="entry name" value="Cytochrome P450"/>
    <property type="match status" value="1"/>
</dbReference>
<keyword evidence="11" id="KW-0503">Monooxygenase</keyword>
<evidence type="ECO:0000256" key="11">
    <source>
        <dbReference type="ARBA" id="ARBA00023033"/>
    </source>
</evidence>
<dbReference type="GO" id="GO:0020037">
    <property type="term" value="F:heme binding"/>
    <property type="evidence" value="ECO:0007669"/>
    <property type="project" value="InterPro"/>
</dbReference>
<dbReference type="Proteomes" id="UP000298030">
    <property type="component" value="Unassembled WGS sequence"/>
</dbReference>
<organism evidence="13 14">
    <name type="scientific">Coprinellus micaceus</name>
    <name type="common">Glistening ink-cap mushroom</name>
    <name type="synonym">Coprinus micaceus</name>
    <dbReference type="NCBI Taxonomy" id="71717"/>
    <lineage>
        <taxon>Eukaryota</taxon>
        <taxon>Fungi</taxon>
        <taxon>Dikarya</taxon>
        <taxon>Basidiomycota</taxon>
        <taxon>Agaricomycotina</taxon>
        <taxon>Agaricomycetes</taxon>
        <taxon>Agaricomycetidae</taxon>
        <taxon>Agaricales</taxon>
        <taxon>Agaricineae</taxon>
        <taxon>Psathyrellaceae</taxon>
        <taxon>Coprinellus</taxon>
    </lineage>
</organism>
<dbReference type="SUPFAM" id="SSF48264">
    <property type="entry name" value="Cytochrome P450"/>
    <property type="match status" value="1"/>
</dbReference>
<dbReference type="PANTHER" id="PTHR24305:SF166">
    <property type="entry name" value="CYTOCHROME P450 12A4, MITOCHONDRIAL-RELATED"/>
    <property type="match status" value="1"/>
</dbReference>
<keyword evidence="9" id="KW-0560">Oxidoreductase</keyword>